<dbReference type="InParanoid" id="A0A0C3H9Q1"/>
<evidence type="ECO:0000256" key="1">
    <source>
        <dbReference type="SAM" id="Coils"/>
    </source>
</evidence>
<keyword evidence="4" id="KW-1185">Reference proteome</keyword>
<feature type="coiled-coil region" evidence="1">
    <location>
        <begin position="199"/>
        <end position="226"/>
    </location>
</feature>
<dbReference type="OrthoDB" id="5565730at2759"/>
<proteinExistence type="predicted"/>
<name>A0A0C3H9Q1_OIDMZ</name>
<sequence length="237" mass="25573">MKMQPNVCAVQKVKDDMTGKPSAAGLESRASQNRPSEDDSKILYPALQVGGLSGMSGLLVGAFAGVIRSSNPTLFALASGVQWFTLGSSFTASRSYIRQSWGQEKLTPKDSVYVSAISGGVAGTAGGLLRGPRNVIPAAVMFAILGAGGQALYNRADDQVSEFAQSAPSNRIESWLNSKWSPMRPLSGSEYEIILRERLLRINADIALIDQNIEDLRAQERAWKEKDFESRTGSESK</sequence>
<dbReference type="AlphaFoldDB" id="A0A0C3H9Q1"/>
<keyword evidence="1" id="KW-0175">Coiled coil</keyword>
<protein>
    <submittedName>
        <fullName evidence="3">Uncharacterized protein</fullName>
    </submittedName>
</protein>
<evidence type="ECO:0000313" key="3">
    <source>
        <dbReference type="EMBL" id="KIN04981.1"/>
    </source>
</evidence>
<dbReference type="HOGENOM" id="CLU_094649_1_0_1"/>
<dbReference type="STRING" id="913774.A0A0C3H9Q1"/>
<dbReference type="EMBL" id="KN832872">
    <property type="protein sequence ID" value="KIN04981.1"/>
    <property type="molecule type" value="Genomic_DNA"/>
</dbReference>
<accession>A0A0C3H9Q1</accession>
<dbReference type="PANTHER" id="PTHR41390">
    <property type="entry name" value="CHROMOSOME 7, WHOLE GENOME SHOTGUN SEQUENCE"/>
    <property type="match status" value="1"/>
</dbReference>
<evidence type="ECO:0000256" key="2">
    <source>
        <dbReference type="SAM" id="MobiDB-lite"/>
    </source>
</evidence>
<organism evidence="3 4">
    <name type="scientific">Oidiodendron maius (strain Zn)</name>
    <dbReference type="NCBI Taxonomy" id="913774"/>
    <lineage>
        <taxon>Eukaryota</taxon>
        <taxon>Fungi</taxon>
        <taxon>Dikarya</taxon>
        <taxon>Ascomycota</taxon>
        <taxon>Pezizomycotina</taxon>
        <taxon>Leotiomycetes</taxon>
        <taxon>Leotiomycetes incertae sedis</taxon>
        <taxon>Myxotrichaceae</taxon>
        <taxon>Oidiodendron</taxon>
    </lineage>
</organism>
<reference evidence="4" key="2">
    <citation type="submission" date="2015-01" db="EMBL/GenBank/DDBJ databases">
        <title>Evolutionary Origins and Diversification of the Mycorrhizal Mutualists.</title>
        <authorList>
            <consortium name="DOE Joint Genome Institute"/>
            <consortium name="Mycorrhizal Genomics Consortium"/>
            <person name="Kohler A."/>
            <person name="Kuo A."/>
            <person name="Nagy L.G."/>
            <person name="Floudas D."/>
            <person name="Copeland A."/>
            <person name="Barry K.W."/>
            <person name="Cichocki N."/>
            <person name="Veneault-Fourrey C."/>
            <person name="LaButti K."/>
            <person name="Lindquist E.A."/>
            <person name="Lipzen A."/>
            <person name="Lundell T."/>
            <person name="Morin E."/>
            <person name="Murat C."/>
            <person name="Riley R."/>
            <person name="Ohm R."/>
            <person name="Sun H."/>
            <person name="Tunlid A."/>
            <person name="Henrissat B."/>
            <person name="Grigoriev I.V."/>
            <person name="Hibbett D.S."/>
            <person name="Martin F."/>
        </authorList>
    </citation>
    <scope>NUCLEOTIDE SEQUENCE [LARGE SCALE GENOMIC DNA]</scope>
    <source>
        <strain evidence="4">Zn</strain>
    </source>
</reference>
<dbReference type="PANTHER" id="PTHR41390:SF1">
    <property type="entry name" value="NADH-UBIQUINONE OXIDOREDUCTASE 213 KDA SUBUNIT"/>
    <property type="match status" value="1"/>
</dbReference>
<gene>
    <name evidence="3" type="ORF">OIDMADRAFT_114631</name>
</gene>
<feature type="region of interest" description="Disordered" evidence="2">
    <location>
        <begin position="1"/>
        <end position="38"/>
    </location>
</feature>
<reference evidence="3 4" key="1">
    <citation type="submission" date="2014-04" db="EMBL/GenBank/DDBJ databases">
        <authorList>
            <consortium name="DOE Joint Genome Institute"/>
            <person name="Kuo A."/>
            <person name="Martino E."/>
            <person name="Perotto S."/>
            <person name="Kohler A."/>
            <person name="Nagy L.G."/>
            <person name="Floudas D."/>
            <person name="Copeland A."/>
            <person name="Barry K.W."/>
            <person name="Cichocki N."/>
            <person name="Veneault-Fourrey C."/>
            <person name="LaButti K."/>
            <person name="Lindquist E.A."/>
            <person name="Lipzen A."/>
            <person name="Lundell T."/>
            <person name="Morin E."/>
            <person name="Murat C."/>
            <person name="Sun H."/>
            <person name="Tunlid A."/>
            <person name="Henrissat B."/>
            <person name="Grigoriev I.V."/>
            <person name="Hibbett D.S."/>
            <person name="Martin F."/>
            <person name="Nordberg H.P."/>
            <person name="Cantor M.N."/>
            <person name="Hua S.X."/>
        </authorList>
    </citation>
    <scope>NUCLEOTIDE SEQUENCE [LARGE SCALE GENOMIC DNA]</scope>
    <source>
        <strain evidence="3 4">Zn</strain>
    </source>
</reference>
<evidence type="ECO:0000313" key="4">
    <source>
        <dbReference type="Proteomes" id="UP000054321"/>
    </source>
</evidence>
<dbReference type="Proteomes" id="UP000054321">
    <property type="component" value="Unassembled WGS sequence"/>
</dbReference>